<evidence type="ECO:0000256" key="3">
    <source>
        <dbReference type="ARBA" id="ARBA00012754"/>
    </source>
</evidence>
<evidence type="ECO:0000256" key="1">
    <source>
        <dbReference type="ARBA" id="ARBA00000829"/>
    </source>
</evidence>
<dbReference type="PANTHER" id="PTHR43730">
    <property type="entry name" value="BETA-MANNOSIDASE"/>
    <property type="match status" value="1"/>
</dbReference>
<dbReference type="STRING" id="71784.A0A1Y2AW41"/>
<proteinExistence type="predicted"/>
<evidence type="ECO:0000256" key="5">
    <source>
        <dbReference type="ARBA" id="ARBA00023295"/>
    </source>
</evidence>
<gene>
    <name evidence="8" type="ORF">BCR39DRAFT_497875</name>
</gene>
<organism evidence="8 9">
    <name type="scientific">Naematelia encephala</name>
    <dbReference type="NCBI Taxonomy" id="71784"/>
    <lineage>
        <taxon>Eukaryota</taxon>
        <taxon>Fungi</taxon>
        <taxon>Dikarya</taxon>
        <taxon>Basidiomycota</taxon>
        <taxon>Agaricomycotina</taxon>
        <taxon>Tremellomycetes</taxon>
        <taxon>Tremellales</taxon>
        <taxon>Naemateliaceae</taxon>
        <taxon>Naematelia</taxon>
    </lineage>
</organism>
<evidence type="ECO:0000259" key="6">
    <source>
        <dbReference type="Pfam" id="PF17786"/>
    </source>
</evidence>
<evidence type="ECO:0000313" key="9">
    <source>
        <dbReference type="Proteomes" id="UP000193986"/>
    </source>
</evidence>
<dbReference type="SUPFAM" id="SSF49785">
    <property type="entry name" value="Galactose-binding domain-like"/>
    <property type="match status" value="1"/>
</dbReference>
<dbReference type="InterPro" id="IPR041447">
    <property type="entry name" value="Mannosidase_ig"/>
</dbReference>
<evidence type="ECO:0000259" key="7">
    <source>
        <dbReference type="Pfam" id="PF22666"/>
    </source>
</evidence>
<dbReference type="OrthoDB" id="2866996at2759"/>
<dbReference type="InterPro" id="IPR036156">
    <property type="entry name" value="Beta-gal/glucu_dom_sf"/>
</dbReference>
<comment type="catalytic activity">
    <reaction evidence="1">
        <text>Hydrolysis of terminal, non-reducing beta-D-mannose residues in beta-D-mannosides.</text>
        <dbReference type="EC" id="3.2.1.25"/>
    </reaction>
</comment>
<dbReference type="Gene3D" id="3.20.20.80">
    <property type="entry name" value="Glycosidases"/>
    <property type="match status" value="1"/>
</dbReference>
<dbReference type="Gene3D" id="2.60.120.260">
    <property type="entry name" value="Galactose-binding domain-like"/>
    <property type="match status" value="1"/>
</dbReference>
<keyword evidence="9" id="KW-1185">Reference proteome</keyword>
<keyword evidence="4 8" id="KW-0378">Hydrolase</keyword>
<dbReference type="GO" id="GO:0004567">
    <property type="term" value="F:beta-mannosidase activity"/>
    <property type="evidence" value="ECO:0007669"/>
    <property type="project" value="UniProtKB-EC"/>
</dbReference>
<dbReference type="Proteomes" id="UP000193986">
    <property type="component" value="Unassembled WGS sequence"/>
</dbReference>
<evidence type="ECO:0000256" key="2">
    <source>
        <dbReference type="ARBA" id="ARBA00004740"/>
    </source>
</evidence>
<dbReference type="InParanoid" id="A0A1Y2AW41"/>
<sequence>MSSRNSAKVRSRLFSDSLLDNGWSFTQLASTRFPDVRPDWEACKVPTSVHIELKRLGRIPDPFKGLHEADVQWVGEADWQFKTIFTVTEEQIRQPEKDLVFNGLDTYCEISLNEVHLATTDNMFIPHRVSADRAIKQGRNELVLTFRSPWNEAKKEETTHGKWKAFNGDNSRLFSRKAQYHWGWDWGPVLMTTGPWRSIHLETYTYRLNNIRIDTDLFGPDFTSASVKAALDIFPQAQPSATEGYRVHWVLRSTGAMIVREALLQIDETLQWQFNENEFEIWWPIGYGKQALYTLEIALLDESGIEVGWSSSRIAFRHAKVIERTLKNEPGTTFLFQVNGVRMFCGGSNWIPADSFLTEITPERYHKWVQLLAKGNQNMLRVWGGGVYEDEALYNACDELGILVWQDFMFACGIYPSFDKMNASIKAEAEAVVTRLKAHPSVVIFAGNNEDYQVAEALGVVDYNDKSGDYMNSKFPARHIYEIILPEVVERLSNIHYHRSSPYGGKETKDPTVGDIHQWDIWHGAEPWSNWDKLKGRFVSEFGMQGFPDLRTVYEWDDDKSQLFPQSRITVNHNKAVGGGFERRIELYLIENFRHAFDMPSYVYYTQIMQAECLGAAYRLWRREWRGEGKEYVAGALVWQINDCWPCVSWAIVDYYLRPKLAFFTIARELRPFTLGITRRDVKRFDDDTTAAFYTIRQEMELWACNSTLHEKEAFVELLSFDLNEGVVDRRTLTVILTANSTTEIWKGSVPGQLEITSMGQVPKPIVVQARLLDTDTNQSVLARYSNWPEPWKYLTFPDPGLRVATDNERVLLTSEKPVKGLVLDVDHEGEEVEWSDQAIDLMPGDEQVVIAKGLKGRKVQVRYIGDGSA</sequence>
<dbReference type="AlphaFoldDB" id="A0A1Y2AW41"/>
<reference evidence="8 9" key="1">
    <citation type="submission" date="2016-07" db="EMBL/GenBank/DDBJ databases">
        <title>Pervasive Adenine N6-methylation of Active Genes in Fungi.</title>
        <authorList>
            <consortium name="DOE Joint Genome Institute"/>
            <person name="Mondo S.J."/>
            <person name="Dannebaum R.O."/>
            <person name="Kuo R.C."/>
            <person name="Labutti K."/>
            <person name="Haridas S."/>
            <person name="Kuo A."/>
            <person name="Salamov A."/>
            <person name="Ahrendt S.R."/>
            <person name="Lipzen A."/>
            <person name="Sullivan W."/>
            <person name="Andreopoulos W.B."/>
            <person name="Clum A."/>
            <person name="Lindquist E."/>
            <person name="Daum C."/>
            <person name="Ramamoorthy G.K."/>
            <person name="Gryganskyi A."/>
            <person name="Culley D."/>
            <person name="Magnuson J.K."/>
            <person name="James T.Y."/>
            <person name="O'Malley M.A."/>
            <person name="Stajich J.E."/>
            <person name="Spatafora J.W."/>
            <person name="Visel A."/>
            <person name="Grigoriev I.V."/>
        </authorList>
    </citation>
    <scope>NUCLEOTIDE SEQUENCE [LARGE SCALE GENOMIC DNA]</scope>
    <source>
        <strain evidence="8 9">68-887.2</strain>
    </source>
</reference>
<accession>A0A1Y2AW41</accession>
<dbReference type="InterPro" id="IPR013783">
    <property type="entry name" value="Ig-like_fold"/>
</dbReference>
<dbReference type="InterPro" id="IPR050887">
    <property type="entry name" value="Beta-mannosidase_GH2"/>
</dbReference>
<protein>
    <recommendedName>
        <fullName evidence="3">beta-mannosidase</fullName>
        <ecNumber evidence="3">3.2.1.25</ecNumber>
    </recommendedName>
</protein>
<dbReference type="Pfam" id="PF17786">
    <property type="entry name" value="Mannosidase_ig"/>
    <property type="match status" value="1"/>
</dbReference>
<evidence type="ECO:0000313" key="8">
    <source>
        <dbReference type="EMBL" id="ORY26762.1"/>
    </source>
</evidence>
<dbReference type="EMBL" id="MCFC01000044">
    <property type="protein sequence ID" value="ORY26762.1"/>
    <property type="molecule type" value="Genomic_DNA"/>
</dbReference>
<evidence type="ECO:0000256" key="4">
    <source>
        <dbReference type="ARBA" id="ARBA00022801"/>
    </source>
</evidence>
<dbReference type="Pfam" id="PF22666">
    <property type="entry name" value="Glyco_hydro_2_N2"/>
    <property type="match status" value="1"/>
</dbReference>
<keyword evidence="5" id="KW-0326">Glycosidase</keyword>
<dbReference type="FunFam" id="3.20.20.80:FF:000050">
    <property type="entry name" value="Beta-mannosidase B"/>
    <property type="match status" value="1"/>
</dbReference>
<name>A0A1Y2AW41_9TREE</name>
<comment type="pathway">
    <text evidence="2">Glycan metabolism; N-glycan degradation.</text>
</comment>
<dbReference type="InterPro" id="IPR054593">
    <property type="entry name" value="Beta-mannosidase-like_N2"/>
</dbReference>
<dbReference type="SUPFAM" id="SSF51445">
    <property type="entry name" value="(Trans)glycosidases"/>
    <property type="match status" value="1"/>
</dbReference>
<dbReference type="GO" id="GO:0006516">
    <property type="term" value="P:glycoprotein catabolic process"/>
    <property type="evidence" value="ECO:0007669"/>
    <property type="project" value="TreeGrafter"/>
</dbReference>
<dbReference type="PANTHER" id="PTHR43730:SF1">
    <property type="entry name" value="BETA-MANNOSIDASE"/>
    <property type="match status" value="1"/>
</dbReference>
<dbReference type="Gene3D" id="2.60.40.10">
    <property type="entry name" value="Immunoglobulins"/>
    <property type="match status" value="1"/>
</dbReference>
<comment type="caution">
    <text evidence="8">The sequence shown here is derived from an EMBL/GenBank/DDBJ whole genome shotgun (WGS) entry which is preliminary data.</text>
</comment>
<feature type="domain" description="Beta-mannosidase-like galactose-binding" evidence="7">
    <location>
        <begin position="23"/>
        <end position="197"/>
    </location>
</feature>
<dbReference type="SUPFAM" id="SSF49303">
    <property type="entry name" value="beta-Galactosidase/glucuronidase domain"/>
    <property type="match status" value="2"/>
</dbReference>
<dbReference type="InterPro" id="IPR008979">
    <property type="entry name" value="Galactose-bd-like_sf"/>
</dbReference>
<dbReference type="InterPro" id="IPR017853">
    <property type="entry name" value="GH"/>
</dbReference>
<dbReference type="EC" id="3.2.1.25" evidence="3"/>
<feature type="domain" description="Mannosidase Ig/CBM-like" evidence="6">
    <location>
        <begin position="699"/>
        <end position="794"/>
    </location>
</feature>